<dbReference type="EMBL" id="BNBC01000008">
    <property type="protein sequence ID" value="GHE68620.1"/>
    <property type="molecule type" value="Genomic_DNA"/>
</dbReference>
<proteinExistence type="inferred from homology"/>
<reference evidence="2" key="2">
    <citation type="submission" date="2020-09" db="EMBL/GenBank/DDBJ databases">
        <authorList>
            <person name="Sun Q."/>
            <person name="Ohkuma M."/>
        </authorList>
    </citation>
    <scope>NUCLEOTIDE SEQUENCE</scope>
    <source>
        <strain evidence="2">JCM 3302</strain>
    </source>
</reference>
<dbReference type="SUPFAM" id="SSF48576">
    <property type="entry name" value="Terpenoid synthases"/>
    <property type="match status" value="1"/>
</dbReference>
<dbReference type="GO" id="GO:0004659">
    <property type="term" value="F:prenyltransferase activity"/>
    <property type="evidence" value="ECO:0007669"/>
    <property type="project" value="InterPro"/>
</dbReference>
<comment type="similarity">
    <text evidence="1">Belongs to the FPP/GGPP synthase family.</text>
</comment>
<evidence type="ECO:0000313" key="2">
    <source>
        <dbReference type="EMBL" id="GHE68620.1"/>
    </source>
</evidence>
<dbReference type="Gene3D" id="1.10.600.10">
    <property type="entry name" value="Farnesyl Diphosphate Synthase"/>
    <property type="match status" value="1"/>
</dbReference>
<keyword evidence="1" id="KW-0808">Transferase</keyword>
<name>A0A919DQR0_9ACTN</name>
<dbReference type="Pfam" id="PF00348">
    <property type="entry name" value="polyprenyl_synt"/>
    <property type="match status" value="1"/>
</dbReference>
<dbReference type="GO" id="GO:0008299">
    <property type="term" value="P:isoprenoid biosynthetic process"/>
    <property type="evidence" value="ECO:0007669"/>
    <property type="project" value="InterPro"/>
</dbReference>
<reference evidence="2" key="1">
    <citation type="journal article" date="2014" name="Int. J. Syst. Evol. Microbiol.">
        <title>Complete genome sequence of Corynebacterium casei LMG S-19264T (=DSM 44701T), isolated from a smear-ripened cheese.</title>
        <authorList>
            <consortium name="US DOE Joint Genome Institute (JGI-PGF)"/>
            <person name="Walter F."/>
            <person name="Albersmeier A."/>
            <person name="Kalinowski J."/>
            <person name="Ruckert C."/>
        </authorList>
    </citation>
    <scope>NUCLEOTIDE SEQUENCE</scope>
    <source>
        <strain evidence="2">JCM 3302</strain>
    </source>
</reference>
<keyword evidence="3" id="KW-1185">Reference proteome</keyword>
<dbReference type="InterPro" id="IPR000092">
    <property type="entry name" value="Polyprenyl_synt"/>
</dbReference>
<dbReference type="AlphaFoldDB" id="A0A919DQR0"/>
<comment type="caution">
    <text evidence="2">The sequence shown here is derived from an EMBL/GenBank/DDBJ whole genome shotgun (WGS) entry which is preliminary data.</text>
</comment>
<accession>A0A919DQR0</accession>
<gene>
    <name evidence="2" type="ORF">GCM10014715_22930</name>
</gene>
<evidence type="ECO:0000256" key="1">
    <source>
        <dbReference type="RuleBase" id="RU004466"/>
    </source>
</evidence>
<evidence type="ECO:0008006" key="4">
    <source>
        <dbReference type="Google" id="ProtNLM"/>
    </source>
</evidence>
<evidence type="ECO:0000313" key="3">
    <source>
        <dbReference type="Proteomes" id="UP000641386"/>
    </source>
</evidence>
<dbReference type="Proteomes" id="UP000641386">
    <property type="component" value="Unassembled WGS sequence"/>
</dbReference>
<dbReference type="InterPro" id="IPR008949">
    <property type="entry name" value="Isoprenoid_synthase_dom_sf"/>
</dbReference>
<protein>
    <recommendedName>
        <fullName evidence="4">Heptaprenyl diphosphate synthase</fullName>
    </recommendedName>
</protein>
<organism evidence="2 3">
    <name type="scientific">Streptomyces spiralis</name>
    <dbReference type="NCBI Taxonomy" id="66376"/>
    <lineage>
        <taxon>Bacteria</taxon>
        <taxon>Bacillati</taxon>
        <taxon>Actinomycetota</taxon>
        <taxon>Actinomycetes</taxon>
        <taxon>Kitasatosporales</taxon>
        <taxon>Streptomycetaceae</taxon>
        <taxon>Streptomyces</taxon>
    </lineage>
</organism>
<sequence>MAAQIEAERNAALDLLGPAAPSIRAAVARLLAHRTFKYPLSVLPLIVHAAETGTVRPAVPLAVVHELWWTAACCLDDRADSQGTCAAGDLDESAALLATFVAGGSLPLLVVQSEGIPPAIRPSLSAEILKCCVSAAEGQLKDLHEPAATATRASVIETYLGKSGAPFSMITVMAARLAGADEPRVELWREFGDVFGVLWQLFNDQEDILSGRDEDLLNGTVTHLFACALEEAAPDSTEHVMALHRAARTSAHARAELSDLLRTPAVLRRFEKDIDEFRDRAHRILDELGGHERYLPVLRDLVDRSSSVLLRPGQVLAEQ</sequence>